<sequence>MRWTDLGAACPLYTVTADDGIYWASSARALAPLTDVAKLRGNADLSGVLKRLPGLLSHATNHAHALGAPRAWAMVAEAYSTVYWLAARHRWMGLAELAVLKQRLAAERADPLTAAVAARDHAGTFLNSGDFAGGLAIVDRAITQAESSTQGRDKSLSLGVLHLRGMTLAGRMGDKAEAERHKIAAWRMVEEFPYEVDLHGIQFGPENTAIHVVATSADLEQHRDALKVMDDLSRRTLTLPATRIGPLHMNVARAKLALRDRDGALESLVNAWDAAPQMAKVHPTSQELMRVLISLHKRSNPLLVKLAKKAGVSV</sequence>
<evidence type="ECO:0000313" key="1">
    <source>
        <dbReference type="EMBL" id="GGM84048.1"/>
    </source>
</evidence>
<dbReference type="AlphaFoldDB" id="A0A8J3CEV3"/>
<accession>A0A8J3CEV3</accession>
<evidence type="ECO:0000313" key="2">
    <source>
        <dbReference type="Proteomes" id="UP000637578"/>
    </source>
</evidence>
<proteinExistence type="predicted"/>
<dbReference type="EMBL" id="BMMK01000067">
    <property type="protein sequence ID" value="GGM84048.1"/>
    <property type="molecule type" value="Genomic_DNA"/>
</dbReference>
<organism evidence="1 2">
    <name type="scientific">Longimycelium tulufanense</name>
    <dbReference type="NCBI Taxonomy" id="907463"/>
    <lineage>
        <taxon>Bacteria</taxon>
        <taxon>Bacillati</taxon>
        <taxon>Actinomycetota</taxon>
        <taxon>Actinomycetes</taxon>
        <taxon>Pseudonocardiales</taxon>
        <taxon>Pseudonocardiaceae</taxon>
        <taxon>Longimycelium</taxon>
    </lineage>
</organism>
<protein>
    <submittedName>
        <fullName evidence="1">Uncharacterized protein</fullName>
    </submittedName>
</protein>
<gene>
    <name evidence="1" type="ORF">GCM10012275_63350</name>
</gene>
<comment type="caution">
    <text evidence="1">The sequence shown here is derived from an EMBL/GenBank/DDBJ whole genome shotgun (WGS) entry which is preliminary data.</text>
</comment>
<keyword evidence="2" id="KW-1185">Reference proteome</keyword>
<name>A0A8J3CEV3_9PSEU</name>
<reference evidence="1" key="2">
    <citation type="submission" date="2020-09" db="EMBL/GenBank/DDBJ databases">
        <authorList>
            <person name="Sun Q."/>
            <person name="Zhou Y."/>
        </authorList>
    </citation>
    <scope>NUCLEOTIDE SEQUENCE</scope>
    <source>
        <strain evidence="1">CGMCC 4.5737</strain>
    </source>
</reference>
<reference evidence="1" key="1">
    <citation type="journal article" date="2014" name="Int. J. Syst. Evol. Microbiol.">
        <title>Complete genome sequence of Corynebacterium casei LMG S-19264T (=DSM 44701T), isolated from a smear-ripened cheese.</title>
        <authorList>
            <consortium name="US DOE Joint Genome Institute (JGI-PGF)"/>
            <person name="Walter F."/>
            <person name="Albersmeier A."/>
            <person name="Kalinowski J."/>
            <person name="Ruckert C."/>
        </authorList>
    </citation>
    <scope>NUCLEOTIDE SEQUENCE</scope>
    <source>
        <strain evidence="1">CGMCC 4.5737</strain>
    </source>
</reference>
<dbReference type="Proteomes" id="UP000637578">
    <property type="component" value="Unassembled WGS sequence"/>
</dbReference>